<keyword evidence="3" id="KW-1185">Reference proteome</keyword>
<dbReference type="Proteomes" id="UP001652582">
    <property type="component" value="Chromosome 7"/>
</dbReference>
<accession>A0A6J1N846</accession>
<proteinExistence type="predicted"/>
<dbReference type="CDD" id="cd19941">
    <property type="entry name" value="TIL"/>
    <property type="match status" value="1"/>
</dbReference>
<dbReference type="Gene3D" id="2.10.25.10">
    <property type="entry name" value="Laminin"/>
    <property type="match status" value="2"/>
</dbReference>
<reference evidence="4" key="1">
    <citation type="submission" date="2025-08" db="UniProtKB">
        <authorList>
            <consortium name="RefSeq"/>
        </authorList>
    </citation>
    <scope>IDENTIFICATION</scope>
</reference>
<evidence type="ECO:0000256" key="1">
    <source>
        <dbReference type="SAM" id="SignalP"/>
    </source>
</evidence>
<sequence length="176" mass="19583">MFLPVISVLLLIVGSTLTTELTCGRNEVIDDCPADCAYDYCPKDEHHDAKPCVKPEVCPPAKCKCGFNYRKAENGTCIPTTECPPFECSRPNEVYQSCPSYCPSDDCSDASVSGVCPYWLLIVVNCSPRCKCIEHYWKDGNGVCVPYEKCPIISAREEYKLLLLPTPTDYHQAVPE</sequence>
<evidence type="ECO:0000259" key="2">
    <source>
        <dbReference type="Pfam" id="PF01826"/>
    </source>
</evidence>
<evidence type="ECO:0000313" key="3">
    <source>
        <dbReference type="Proteomes" id="UP001652582"/>
    </source>
</evidence>
<dbReference type="KEGG" id="bany:112048060"/>
<dbReference type="Pfam" id="PF01826">
    <property type="entry name" value="TIL"/>
    <property type="match status" value="1"/>
</dbReference>
<feature type="chain" id="PRO_5045704678" evidence="1">
    <location>
        <begin position="19"/>
        <end position="176"/>
    </location>
</feature>
<dbReference type="SUPFAM" id="SSF57567">
    <property type="entry name" value="Serine protease inhibitors"/>
    <property type="match status" value="1"/>
</dbReference>
<keyword evidence="1" id="KW-0732">Signal</keyword>
<organism evidence="3 4">
    <name type="scientific">Bicyclus anynana</name>
    <name type="common">Squinting bush brown butterfly</name>
    <dbReference type="NCBI Taxonomy" id="110368"/>
    <lineage>
        <taxon>Eukaryota</taxon>
        <taxon>Metazoa</taxon>
        <taxon>Ecdysozoa</taxon>
        <taxon>Arthropoda</taxon>
        <taxon>Hexapoda</taxon>
        <taxon>Insecta</taxon>
        <taxon>Pterygota</taxon>
        <taxon>Neoptera</taxon>
        <taxon>Endopterygota</taxon>
        <taxon>Lepidoptera</taxon>
        <taxon>Glossata</taxon>
        <taxon>Ditrysia</taxon>
        <taxon>Papilionoidea</taxon>
        <taxon>Nymphalidae</taxon>
        <taxon>Satyrinae</taxon>
        <taxon>Satyrini</taxon>
        <taxon>Mycalesina</taxon>
        <taxon>Bicyclus</taxon>
    </lineage>
</organism>
<protein>
    <submittedName>
        <fullName evidence="4">Uncharacterized protein LOC112048060 isoform X1</fullName>
    </submittedName>
</protein>
<dbReference type="InterPro" id="IPR036084">
    <property type="entry name" value="Ser_inhib-like_sf"/>
</dbReference>
<evidence type="ECO:0000313" key="4">
    <source>
        <dbReference type="RefSeq" id="XP_023941183.2"/>
    </source>
</evidence>
<gene>
    <name evidence="4" type="primary">LOC112048060</name>
</gene>
<dbReference type="OrthoDB" id="6236007at2759"/>
<dbReference type="GeneID" id="112048060"/>
<dbReference type="RefSeq" id="XP_023941183.2">
    <property type="nucleotide sequence ID" value="XM_024085415.2"/>
</dbReference>
<name>A0A6J1N846_BICAN</name>
<feature type="signal peptide" evidence="1">
    <location>
        <begin position="1"/>
        <end position="18"/>
    </location>
</feature>
<dbReference type="InterPro" id="IPR002919">
    <property type="entry name" value="TIL_dom"/>
</dbReference>
<feature type="domain" description="TIL" evidence="2">
    <location>
        <begin position="90"/>
        <end position="150"/>
    </location>
</feature>
<dbReference type="AlphaFoldDB" id="A0A6J1N846"/>